<organism evidence="5 6">
    <name type="scientific">candidate division Kazan bacterium GW2011_GWA1_44_22</name>
    <dbReference type="NCBI Taxonomy" id="1620410"/>
    <lineage>
        <taxon>Bacteria</taxon>
        <taxon>Bacteria division Kazan-3B-28</taxon>
    </lineage>
</organism>
<dbReference type="Proteomes" id="UP000034752">
    <property type="component" value="Unassembled WGS sequence"/>
</dbReference>
<dbReference type="PANTHER" id="PTHR21015">
    <property type="entry name" value="UDP-N-ACETYLGLUCOSAMINE--N-ACETYLMURAMYL-(PENTAPEPTIDE) PYROPHOSPHORYL-UNDECAPRENOL N-ACETYLGLUCOSAMINE TRANSFERASE 1"/>
    <property type="match status" value="1"/>
</dbReference>
<reference evidence="5 6" key="1">
    <citation type="journal article" date="2015" name="Nature">
        <title>rRNA introns, odd ribosomes, and small enigmatic genomes across a large radiation of phyla.</title>
        <authorList>
            <person name="Brown C.T."/>
            <person name="Hug L.A."/>
            <person name="Thomas B.C."/>
            <person name="Sharon I."/>
            <person name="Castelle C.J."/>
            <person name="Singh A."/>
            <person name="Wilkins M.J."/>
            <person name="Williams K.H."/>
            <person name="Banfield J.F."/>
        </authorList>
    </citation>
    <scope>NUCLEOTIDE SEQUENCE [LARGE SCALE GENOMIC DNA]</scope>
</reference>
<feature type="domain" description="Glycosyl transferase family 28 C-terminal" evidence="4">
    <location>
        <begin position="159"/>
        <end position="302"/>
    </location>
</feature>
<dbReference type="PATRIC" id="fig|1620410.3.peg.63"/>
<proteinExistence type="predicted"/>
<dbReference type="Pfam" id="PF04101">
    <property type="entry name" value="Glyco_tran_28_C"/>
    <property type="match status" value="1"/>
</dbReference>
<dbReference type="GO" id="GO:1901137">
    <property type="term" value="P:carbohydrate derivative biosynthetic process"/>
    <property type="evidence" value="ECO:0007669"/>
    <property type="project" value="UniProtKB-ARBA"/>
</dbReference>
<evidence type="ECO:0000256" key="2">
    <source>
        <dbReference type="ARBA" id="ARBA00022679"/>
    </source>
</evidence>
<dbReference type="InterPro" id="IPR004276">
    <property type="entry name" value="GlycoTrans_28_N"/>
</dbReference>
<evidence type="ECO:0000313" key="6">
    <source>
        <dbReference type="Proteomes" id="UP000034752"/>
    </source>
</evidence>
<dbReference type="PANTHER" id="PTHR21015:SF27">
    <property type="entry name" value="UDP-N-ACETYLGLUCOSAMINE--N-ACETYLMURAMYL-(PENTAPEPTIDE) PYROPHOSPHORYL-UNDECAPRENOL N-ACETYLGLUCOSAMINE TRANSFERASE"/>
    <property type="match status" value="1"/>
</dbReference>
<name>A0A0G1KA15_UNCK3</name>
<keyword evidence="1 5" id="KW-0328">Glycosyltransferase</keyword>
<evidence type="ECO:0000259" key="3">
    <source>
        <dbReference type="Pfam" id="PF03033"/>
    </source>
</evidence>
<dbReference type="EMBL" id="LCIJ01000003">
    <property type="protein sequence ID" value="KKT53077.1"/>
    <property type="molecule type" value="Genomic_DNA"/>
</dbReference>
<evidence type="ECO:0000259" key="4">
    <source>
        <dbReference type="Pfam" id="PF04101"/>
    </source>
</evidence>
<dbReference type="GO" id="GO:0016758">
    <property type="term" value="F:hexosyltransferase activity"/>
    <property type="evidence" value="ECO:0007669"/>
    <property type="project" value="InterPro"/>
</dbReference>
<feature type="domain" description="Glycosyltransferase family 28 N-terminal" evidence="3">
    <location>
        <begin position="10"/>
        <end position="109"/>
    </location>
</feature>
<dbReference type="Gene3D" id="3.40.50.2000">
    <property type="entry name" value="Glycogen Phosphorylase B"/>
    <property type="match status" value="2"/>
</dbReference>
<dbReference type="AlphaFoldDB" id="A0A0G1KA15"/>
<dbReference type="SUPFAM" id="SSF53756">
    <property type="entry name" value="UDP-Glycosyltransferase/glycogen phosphorylase"/>
    <property type="match status" value="1"/>
</dbReference>
<evidence type="ECO:0000313" key="5">
    <source>
        <dbReference type="EMBL" id="KKT53077.1"/>
    </source>
</evidence>
<gene>
    <name evidence="5" type="ORF">VE96_C0003G0017</name>
</gene>
<dbReference type="Pfam" id="PF03033">
    <property type="entry name" value="Glyco_transf_28"/>
    <property type="match status" value="1"/>
</dbReference>
<sequence length="329" mass="36340">MLFVGSLRSADRAEVVAAGFKFVSIPAGKLRRYWDWQNLADVFRTLAGFFVALGIMLRFWPDRVFIKGGYVGVPVGLAAKLLGRPMVVHESDSHIGLANRLLLPLAKTVCVAFPVDSYRLSRLYSQRLIHTGIPLNELFYASEIPNNTGVVFPQHQPLLLILGGSQGAHTINQTIKTVLPQLLRDYVVVHLSGSHDFSGLKEWAMNERFRNYFLFESLSNEQVAYLMKKSALIISRSGATTIAEIAAIGKPVILVPLPGSASEHQLRNAEYLAGKGAAVMIEQDNLSPEILQELIFKILNSDLGARLVFNIKSMTQKGADDKIADLILQ</sequence>
<dbReference type="InterPro" id="IPR007235">
    <property type="entry name" value="Glyco_trans_28_C"/>
</dbReference>
<dbReference type="GO" id="GO:0005975">
    <property type="term" value="P:carbohydrate metabolic process"/>
    <property type="evidence" value="ECO:0007669"/>
    <property type="project" value="InterPro"/>
</dbReference>
<comment type="caution">
    <text evidence="5">The sequence shown here is derived from an EMBL/GenBank/DDBJ whole genome shotgun (WGS) entry which is preliminary data.</text>
</comment>
<dbReference type="CDD" id="cd03785">
    <property type="entry name" value="GT28_MurG"/>
    <property type="match status" value="1"/>
</dbReference>
<accession>A0A0G1KA15</accession>
<protein>
    <submittedName>
        <fullName evidence="5">UDP-diphospho-muramoylpentapeptide beta-N-acetylglucosaminyltransferase</fullName>
    </submittedName>
</protein>
<evidence type="ECO:0000256" key="1">
    <source>
        <dbReference type="ARBA" id="ARBA00022676"/>
    </source>
</evidence>
<keyword evidence="2 5" id="KW-0808">Transferase</keyword>